<evidence type="ECO:0008006" key="6">
    <source>
        <dbReference type="Google" id="ProtNLM"/>
    </source>
</evidence>
<feature type="transmembrane region" description="Helical" evidence="1">
    <location>
        <begin position="259"/>
        <end position="278"/>
    </location>
</feature>
<name>A0AAE9JH37_CAEBR</name>
<keyword evidence="5" id="KW-1185">Reference proteome</keyword>
<dbReference type="Proteomes" id="UP000829354">
    <property type="component" value="Chromosome IV"/>
</dbReference>
<feature type="transmembrane region" description="Helical" evidence="1">
    <location>
        <begin position="621"/>
        <end position="638"/>
    </location>
</feature>
<dbReference type="GO" id="GO:0016747">
    <property type="term" value="F:acyltransferase activity, transferring groups other than amino-acyl groups"/>
    <property type="evidence" value="ECO:0007669"/>
    <property type="project" value="InterPro"/>
</dbReference>
<evidence type="ECO:0000313" key="5">
    <source>
        <dbReference type="Proteomes" id="UP000829354"/>
    </source>
</evidence>
<feature type="domain" description="SGNH" evidence="3">
    <location>
        <begin position="399"/>
        <end position="502"/>
    </location>
</feature>
<keyword evidence="1" id="KW-0472">Membrane</keyword>
<protein>
    <recommendedName>
        <fullName evidence="6">Acyl_transf_3 domain-containing protein</fullName>
    </recommendedName>
</protein>
<feature type="transmembrane region" description="Helical" evidence="1">
    <location>
        <begin position="142"/>
        <end position="161"/>
    </location>
</feature>
<feature type="transmembrane region" description="Helical" evidence="1">
    <location>
        <begin position="544"/>
        <end position="565"/>
    </location>
</feature>
<dbReference type="InterPro" id="IPR050879">
    <property type="entry name" value="Acyltransferase_3"/>
</dbReference>
<feature type="transmembrane region" description="Helical" evidence="1">
    <location>
        <begin position="585"/>
        <end position="609"/>
    </location>
</feature>
<feature type="transmembrane region" description="Helical" evidence="1">
    <location>
        <begin position="36"/>
        <end position="56"/>
    </location>
</feature>
<evidence type="ECO:0000259" key="3">
    <source>
        <dbReference type="Pfam" id="PF19040"/>
    </source>
</evidence>
<reference evidence="4 5" key="1">
    <citation type="submission" date="2022-04" db="EMBL/GenBank/DDBJ databases">
        <title>Chromosome-level reference genomes for two strains of Caenorhabditis briggsae: an improved platform for comparative genomics.</title>
        <authorList>
            <person name="Stevens L."/>
            <person name="Andersen E."/>
        </authorList>
    </citation>
    <scope>NUCLEOTIDE SEQUENCE [LARGE SCALE GENOMIC DNA]</scope>
    <source>
        <strain evidence="4">VX34</strain>
        <tissue evidence="4">Whole-organism</tissue>
    </source>
</reference>
<gene>
    <name evidence="4" type="ORF">L5515_011557</name>
</gene>
<dbReference type="InterPro" id="IPR002656">
    <property type="entry name" value="Acyl_transf_3_dom"/>
</dbReference>
<feature type="domain" description="Acyltransferase 3" evidence="2">
    <location>
        <begin position="219"/>
        <end position="307"/>
    </location>
</feature>
<dbReference type="EMBL" id="CP092623">
    <property type="protein sequence ID" value="UMM28961.1"/>
    <property type="molecule type" value="Genomic_DNA"/>
</dbReference>
<keyword evidence="1" id="KW-1133">Transmembrane helix</keyword>
<feature type="transmembrane region" description="Helical" evidence="1">
    <location>
        <begin position="77"/>
        <end position="97"/>
    </location>
</feature>
<feature type="transmembrane region" description="Helical" evidence="1">
    <location>
        <begin position="644"/>
        <end position="667"/>
    </location>
</feature>
<feature type="domain" description="SGNH" evidence="3">
    <location>
        <begin position="733"/>
        <end position="835"/>
    </location>
</feature>
<organism evidence="4 5">
    <name type="scientific">Caenorhabditis briggsae</name>
    <dbReference type="NCBI Taxonomy" id="6238"/>
    <lineage>
        <taxon>Eukaryota</taxon>
        <taxon>Metazoa</taxon>
        <taxon>Ecdysozoa</taxon>
        <taxon>Nematoda</taxon>
        <taxon>Chromadorea</taxon>
        <taxon>Rhabditida</taxon>
        <taxon>Rhabditina</taxon>
        <taxon>Rhabditomorpha</taxon>
        <taxon>Rhabditoidea</taxon>
        <taxon>Rhabditidae</taxon>
        <taxon>Peloderinae</taxon>
        <taxon>Caenorhabditis</taxon>
    </lineage>
</organism>
<accession>A0AAE9JH37</accession>
<feature type="domain" description="Acyltransferase 3" evidence="2">
    <location>
        <begin position="11"/>
        <end position="162"/>
    </location>
</feature>
<sequence>MVQPTKSKRLDLQGIRGLAILSVLGFHFYPSYFPNGYLGVDQFFILSGFLMCMLLTKSKEMPVCSAFLHFYSRRFKRILPLYLLFILLTLIALYTVFSESATIQNQSSAMKALIFVSNRPHTGEEDYFEKLLIAIDLFTHTWSLSVEIQFYFIVPIIFLIGNQLNGHFRYENGELVENVSLIDDFSENEDEEKEDVEVIPPNPSTYIGPFSKYCFLVPMAFVITYPIAMFPYLVRPLFTCFTGLLMLVSVDDEFLSNRVLTYIGDISYSLYLIHWPVYAYTKVTFENNPYALASGLLVSVILAVIVYETYEKWYLKLSNTSCALLIVFFFIMNVALINKDAIHDMNFLNDQASQNSSEGFQRLDGVTPNMTFDDAARLNKMWNKFDIETMIEPGCVKRTPKHSRWCDYETKGDEYKLAIFGNSYTKNHHKMFVQECKNRAYNITMDSERGCEPLAATPSDHPCVKKLSEFVEFIESAKPDYAFIFTRFFAVADPFKDKDNQDMEHDRTYIEMKNASSENEDGEKEDVEVIPPKPSTYIGPFSKYCFLVPMAFVITYPIAMFPFLVRSLFTFFTGLLMLVSVDDEFLSNTVLTYIGDISYSLYLIHWPVYAYTKVTFENNPYALASGLLVSVILAVIVYETYEKWYLKLSNTSCALLIVFLFIMNVALINKDANYDMKYLDDIDQASQNSSGGFQRLDGVTPNMTFDDAARLNEMWNKYDTDTTIAPGCVKRTPEHERWCDYKLKGDEFKLAIFGNSYTVNHHKMFVQECKNRAYNITMDSERGCEPLAASPNDHMCVEKLSEFVEFIESAKPDYAFIFTRFFAVADPFKDKDNQDMEHDRTYIEMKSQLNKFLVI</sequence>
<dbReference type="PANTHER" id="PTHR23028">
    <property type="entry name" value="ACETYLTRANSFERASE"/>
    <property type="match status" value="1"/>
</dbReference>
<dbReference type="Pfam" id="PF01757">
    <property type="entry name" value="Acyl_transf_3"/>
    <property type="match status" value="2"/>
</dbReference>
<evidence type="ECO:0000313" key="4">
    <source>
        <dbReference type="EMBL" id="UMM28961.1"/>
    </source>
</evidence>
<evidence type="ECO:0000259" key="2">
    <source>
        <dbReference type="Pfam" id="PF01757"/>
    </source>
</evidence>
<feature type="transmembrane region" description="Helical" evidence="1">
    <location>
        <begin position="290"/>
        <end position="307"/>
    </location>
</feature>
<keyword evidence="1" id="KW-0812">Transmembrane</keyword>
<feature type="transmembrane region" description="Helical" evidence="1">
    <location>
        <begin position="313"/>
        <end position="337"/>
    </location>
</feature>
<dbReference type="InterPro" id="IPR043968">
    <property type="entry name" value="SGNH"/>
</dbReference>
<dbReference type="PANTHER" id="PTHR23028:SF118">
    <property type="entry name" value="ACYL_TRANSF_3 DOMAIN-CONTAINING PROTEIN"/>
    <property type="match status" value="1"/>
</dbReference>
<feature type="transmembrane region" description="Helical" evidence="1">
    <location>
        <begin position="213"/>
        <end position="234"/>
    </location>
</feature>
<feature type="transmembrane region" description="Helical" evidence="1">
    <location>
        <begin position="12"/>
        <end position="30"/>
    </location>
</feature>
<proteinExistence type="predicted"/>
<dbReference type="AlphaFoldDB" id="A0AAE9JH37"/>
<evidence type="ECO:0000256" key="1">
    <source>
        <dbReference type="SAM" id="Phobius"/>
    </source>
</evidence>
<dbReference type="Pfam" id="PF19040">
    <property type="entry name" value="SGNH"/>
    <property type="match status" value="2"/>
</dbReference>